<feature type="region of interest" description="Disordered" evidence="1">
    <location>
        <begin position="1056"/>
        <end position="1088"/>
    </location>
</feature>
<feature type="compositionally biased region" description="Low complexity" evidence="1">
    <location>
        <begin position="21"/>
        <end position="30"/>
    </location>
</feature>
<name>J4HRM4_9APHY</name>
<dbReference type="EMBL" id="HE796885">
    <property type="protein sequence ID" value="CCL98452.1"/>
    <property type="molecule type" value="Genomic_DNA"/>
</dbReference>
<feature type="region of interest" description="Disordered" evidence="1">
    <location>
        <begin position="359"/>
        <end position="386"/>
    </location>
</feature>
<dbReference type="GeneID" id="24093363"/>
<evidence type="ECO:0000313" key="2">
    <source>
        <dbReference type="EMBL" id="CCL98452.1"/>
    </source>
</evidence>
<feature type="region of interest" description="Disordered" evidence="1">
    <location>
        <begin position="970"/>
        <end position="1017"/>
    </location>
</feature>
<dbReference type="InParanoid" id="J4HRM4"/>
<reference evidence="2 3" key="1">
    <citation type="journal article" date="2012" name="Appl. Environ. Microbiol.">
        <title>Short-read sequencing for genomic analysis of the brown rot fungus Fibroporia radiculosa.</title>
        <authorList>
            <person name="Tang J.D."/>
            <person name="Perkins A.D."/>
            <person name="Sonstegard T.S."/>
            <person name="Schroeder S.G."/>
            <person name="Burgess S.C."/>
            <person name="Diehl S.V."/>
        </authorList>
    </citation>
    <scope>NUCLEOTIDE SEQUENCE [LARGE SCALE GENOMIC DNA]</scope>
    <source>
        <strain evidence="2 3">TFFH 294</strain>
    </source>
</reference>
<dbReference type="RefSeq" id="XP_012177735.1">
    <property type="nucleotide sequence ID" value="XM_012322345.1"/>
</dbReference>
<organism evidence="2 3">
    <name type="scientific">Fibroporia radiculosa</name>
    <dbReference type="NCBI Taxonomy" id="599839"/>
    <lineage>
        <taxon>Eukaryota</taxon>
        <taxon>Fungi</taxon>
        <taxon>Dikarya</taxon>
        <taxon>Basidiomycota</taxon>
        <taxon>Agaricomycotina</taxon>
        <taxon>Agaricomycetes</taxon>
        <taxon>Polyporales</taxon>
        <taxon>Fibroporiaceae</taxon>
        <taxon>Fibroporia</taxon>
    </lineage>
</organism>
<accession>J4HRM4</accession>
<dbReference type="Proteomes" id="UP000006352">
    <property type="component" value="Unassembled WGS sequence"/>
</dbReference>
<evidence type="ECO:0000313" key="3">
    <source>
        <dbReference type="Proteomes" id="UP000006352"/>
    </source>
</evidence>
<keyword evidence="3" id="KW-1185">Reference proteome</keyword>
<sequence>MCILSFSIVSKDYVSTSSSLHYRSPPSSLHYRSPSPPPVDTPRTDKSHRGKALFKRVATVFQSKKGREVQKKGKPQDADVYVFVGDERDDDVLVNSPPVPAPACVPSRPTMAPSVNVFVEKSVNFKVDVDPTCLSSNTDENANNMQEALLTRGTLRAPSDQVLSEVFISFPAAAEVIYQESLASPRYVPGQRVTETVVMGARHIFDKDGILIDSIPLLMEPASDESDCEEDELEDESPIGRVASAALVADSYTPVFNRRRATRVSRSFIDPGNASLPPSSPGLSTKRPAESEESDADVSESQTGMAVPSTDCVFAADITEPCAINSTEVGISSAKGVPAVTTDGPHIFNCTEIATFPPDGAPAVSGREPLARSSKETAFSEHDTAEKREEDILAAAFGSKLDTTGEIIMQESWAKDLVSAIPSNRAFNHAVSLAVKGSADAKAGPEISRSTATYEMGITVVEPAASVAALTRFEAEMKHLSTPFVEREQTVLETVVLRKNEECLKDLDTDLEDLPSPIIKCEVAVDATECSMTKHEEIAVQTTDDVVQSDISAKISVSSAQQTDSPPEIPSPDASKSLHKIVGIILSFVAEQQLEPASIRATAYDAMLAPEFPHDKHNAPMFTDSIFLDLFELVKAESEALARRHSVVEQLLALLNLHAPLPRIQEQSGVHDTLTCRANFLQFTSRTLVEEQAWHKYMGTVLTTVAHIALDAPSSVKYPTLAASPDISPSPPPEPASEIRLTLPKESVSPDDTNNAEDERDIHIQVLSQEAQRKSTELQRKLRTMGEERVRHSLDGAAAFDQETREVLRNLDQDTKNNDSSTNSEVTKRRYHSRCSSTTSISLPQESNKAGARRFSTGDRIRLGRYSPTVSSKSESPNHTCAAAEKRRTAFDSWLSKRAYDKLVVDNKPSASFSPTNTRSSAPPVSWRNISVNRTASTSALPMRPPSTPPTISVARSATVETMFNDKVATPRRSTFSARSKQMPPSSPSANFRPSPTSTVRTAASTPSKGSLTQPVVRSPSKASVIFTRGRENALPAFPRPTGRAPVFGSALQPKPINLNQTRGTVPIGTSPAKYRPRSSPPNTINIDSPIAVAKPIRNSSSRPVLSPITNA</sequence>
<feature type="compositionally biased region" description="Polar residues" evidence="1">
    <location>
        <begin position="972"/>
        <end position="1016"/>
    </location>
</feature>
<dbReference type="AlphaFoldDB" id="J4HRM4"/>
<protein>
    <submittedName>
        <fullName evidence="2">Uncharacterized protein</fullName>
    </submittedName>
</protein>
<feature type="compositionally biased region" description="Polar residues" evidence="1">
    <location>
        <begin position="834"/>
        <end position="848"/>
    </location>
</feature>
<feature type="region of interest" description="Disordered" evidence="1">
    <location>
        <begin position="722"/>
        <end position="757"/>
    </location>
</feature>
<dbReference type="HOGENOM" id="CLU_281583_0_0_1"/>
<proteinExistence type="predicted"/>
<evidence type="ECO:0000256" key="1">
    <source>
        <dbReference type="SAM" id="MobiDB-lite"/>
    </source>
</evidence>
<feature type="region of interest" description="Disordered" evidence="1">
    <location>
        <begin position="267"/>
        <end position="305"/>
    </location>
</feature>
<feature type="region of interest" description="Disordered" evidence="1">
    <location>
        <begin position="809"/>
        <end position="853"/>
    </location>
</feature>
<gene>
    <name evidence="2" type="ORF">FIBRA_00450</name>
</gene>
<feature type="region of interest" description="Disordered" evidence="1">
    <location>
        <begin position="21"/>
        <end position="49"/>
    </location>
</feature>
<feature type="compositionally biased region" description="Basic and acidic residues" evidence="1">
    <location>
        <begin position="369"/>
        <end position="386"/>
    </location>
</feature>